<dbReference type="KEGG" id="muo:115481620"/>
<evidence type="ECO:0000256" key="4">
    <source>
        <dbReference type="ARBA" id="ARBA00022691"/>
    </source>
</evidence>
<dbReference type="InterPro" id="IPR053384">
    <property type="entry name" value="SAM-dep_methyltransferase"/>
</dbReference>
<keyword evidence="4 5" id="KW-0949">S-adenosyl-L-methionine</keyword>
<keyword evidence="3" id="KW-0808">Transferase</keyword>
<dbReference type="Gene3D" id="3.40.50.150">
    <property type="entry name" value="Vaccinia Virus protein VP39"/>
    <property type="match status" value="1"/>
</dbReference>
<dbReference type="CDD" id="cd02440">
    <property type="entry name" value="AdoMet_MTases"/>
    <property type="match status" value="1"/>
</dbReference>
<dbReference type="SUPFAM" id="SSF53335">
    <property type="entry name" value="S-adenosyl-L-methionine-dependent methyltransferases"/>
    <property type="match status" value="1"/>
</dbReference>
<feature type="binding site" evidence="5">
    <location>
        <position position="86"/>
    </location>
    <ligand>
        <name>S-adenosyl-L-methionine</name>
        <dbReference type="ChEBI" id="CHEBI:59789"/>
    </ligand>
</feature>
<dbReference type="PANTHER" id="PTHR10867:SF32">
    <property type="entry name" value="NICOTINAMIDE N-METHYLTRANSFERASE"/>
    <property type="match status" value="1"/>
</dbReference>
<keyword evidence="2" id="KW-0489">Methyltransferase</keyword>
<evidence type="ECO:0000256" key="1">
    <source>
        <dbReference type="ARBA" id="ARBA00007996"/>
    </source>
</evidence>
<dbReference type="InterPro" id="IPR029063">
    <property type="entry name" value="SAM-dependent_MTases_sf"/>
</dbReference>
<dbReference type="FunFam" id="3.40.50.150:FF:000065">
    <property type="entry name" value="Phenylethanolamine N-methyltransferase"/>
    <property type="match status" value="1"/>
</dbReference>
<evidence type="ECO:0000256" key="3">
    <source>
        <dbReference type="ARBA" id="ARBA00022679"/>
    </source>
</evidence>
<dbReference type="AlphaFoldDB" id="A0A6P7ZUR2"/>
<feature type="binding site" evidence="5">
    <location>
        <position position="25"/>
    </location>
    <ligand>
        <name>S-adenosyl-L-methionine</name>
        <dbReference type="ChEBI" id="CHEBI:59789"/>
    </ligand>
</feature>
<protein>
    <submittedName>
        <fullName evidence="7">Nicotinamide N-methyltransferase-like</fullName>
    </submittedName>
</protein>
<dbReference type="InParanoid" id="A0A6P7ZUR2"/>
<dbReference type="FunCoup" id="A0A6P7ZUR2">
    <property type="interactions" value="485"/>
</dbReference>
<dbReference type="RefSeq" id="XP_030076770.1">
    <property type="nucleotide sequence ID" value="XM_030220910.1"/>
</dbReference>
<dbReference type="GeneID" id="115481620"/>
<dbReference type="PROSITE" id="PS51681">
    <property type="entry name" value="SAM_MT_NNMT_PNMT_TEMT"/>
    <property type="match status" value="1"/>
</dbReference>
<reference evidence="7" key="1">
    <citation type="submission" date="2025-08" db="UniProtKB">
        <authorList>
            <consortium name="RefSeq"/>
        </authorList>
    </citation>
    <scope>IDENTIFICATION</scope>
</reference>
<evidence type="ECO:0000313" key="6">
    <source>
        <dbReference type="Proteomes" id="UP000515156"/>
    </source>
</evidence>
<feature type="binding site" evidence="5">
    <location>
        <position position="70"/>
    </location>
    <ligand>
        <name>S-adenosyl-L-methionine</name>
        <dbReference type="ChEBI" id="CHEBI:59789"/>
    </ligand>
</feature>
<evidence type="ECO:0000256" key="2">
    <source>
        <dbReference type="ARBA" id="ARBA00022603"/>
    </source>
</evidence>
<dbReference type="GO" id="GO:0032259">
    <property type="term" value="P:methylation"/>
    <property type="evidence" value="ECO:0007669"/>
    <property type="project" value="UniProtKB-KW"/>
</dbReference>
<dbReference type="Pfam" id="PF01234">
    <property type="entry name" value="NNMT_PNMT_TEMT"/>
    <property type="match status" value="1"/>
</dbReference>
<feature type="binding site" evidence="5">
    <location>
        <begin position="143"/>
        <end position="144"/>
    </location>
    <ligand>
        <name>S-adenosyl-L-methionine</name>
        <dbReference type="ChEBI" id="CHEBI:59789"/>
    </ligand>
</feature>
<feature type="binding site" evidence="5">
    <location>
        <position position="91"/>
    </location>
    <ligand>
        <name>S-adenosyl-L-methionine</name>
        <dbReference type="ChEBI" id="CHEBI:59789"/>
    </ligand>
</feature>
<proteinExistence type="inferred from homology"/>
<comment type="similarity">
    <text evidence="1">Belongs to the class I-like SAM-binding methyltransferase superfamily. NNMT/PNMT/TEMT family.</text>
</comment>
<dbReference type="GO" id="GO:0005829">
    <property type="term" value="C:cytosol"/>
    <property type="evidence" value="ECO:0007669"/>
    <property type="project" value="TreeGrafter"/>
</dbReference>
<organism evidence="6 7">
    <name type="scientific">Microcaecilia unicolor</name>
    <dbReference type="NCBI Taxonomy" id="1415580"/>
    <lineage>
        <taxon>Eukaryota</taxon>
        <taxon>Metazoa</taxon>
        <taxon>Chordata</taxon>
        <taxon>Craniata</taxon>
        <taxon>Vertebrata</taxon>
        <taxon>Euteleostomi</taxon>
        <taxon>Amphibia</taxon>
        <taxon>Gymnophiona</taxon>
        <taxon>Siphonopidae</taxon>
        <taxon>Microcaecilia</taxon>
    </lineage>
</organism>
<sequence>MASHFSDKQTYQKDFDSKAYLEMYYAAEKGHLIKDEYLKFILKNLFNTFTSGMGCKGNLLIDIGTGPTIYQLLSACESFKEIIATDYTDRNRQELETWLKKEPGAFDWSSVVKSVCELEGDREKWAEKEEKLRRTVAQVLKCDVTEKNPLDPLVLPQADCLLTCLCLEGACKDQDTFCCALRNISSLLKPGGHLVMGGVLGSDMYMVGEKPFSVLSIDKEFLEKAVSDGGYVVEKFEVQPRSDMTGFHLARHNAAFFVLARKMSLK</sequence>
<feature type="binding site" evidence="5">
    <location>
        <position position="20"/>
    </location>
    <ligand>
        <name>S-adenosyl-L-methionine</name>
        <dbReference type="ChEBI" id="CHEBI:59789"/>
    </ligand>
</feature>
<dbReference type="OrthoDB" id="10050085at2759"/>
<dbReference type="GO" id="GO:0008757">
    <property type="term" value="F:S-adenosylmethionine-dependent methyltransferase activity"/>
    <property type="evidence" value="ECO:0007669"/>
    <property type="project" value="UniProtKB-ARBA"/>
</dbReference>
<dbReference type="PANTHER" id="PTHR10867">
    <property type="entry name" value="NNMT/PNMT/TEMT FAMILY MEMBER"/>
    <property type="match status" value="1"/>
</dbReference>
<dbReference type="GO" id="GO:0008170">
    <property type="term" value="F:N-methyltransferase activity"/>
    <property type="evidence" value="ECO:0007669"/>
    <property type="project" value="TreeGrafter"/>
</dbReference>
<evidence type="ECO:0000256" key="5">
    <source>
        <dbReference type="PIRSR" id="PIRSR000384-1"/>
    </source>
</evidence>
<dbReference type="PIRSF" id="PIRSF000384">
    <property type="entry name" value="PNMTase"/>
    <property type="match status" value="1"/>
</dbReference>
<accession>A0A6P7ZUR2</accession>
<dbReference type="InterPro" id="IPR000940">
    <property type="entry name" value="NNMT_TEMT_trans"/>
</dbReference>
<keyword evidence="6" id="KW-1185">Reference proteome</keyword>
<dbReference type="NCBIfam" id="NF041360">
    <property type="entry name" value="GntF_guanitoxin"/>
    <property type="match status" value="1"/>
</dbReference>
<evidence type="ECO:0000313" key="7">
    <source>
        <dbReference type="RefSeq" id="XP_030076770.1"/>
    </source>
</evidence>
<dbReference type="Proteomes" id="UP000515156">
    <property type="component" value="Chromosome 12"/>
</dbReference>
<gene>
    <name evidence="7" type="primary">LOC115481620</name>
</gene>
<name>A0A6P7ZUR2_9AMPH</name>